<evidence type="ECO:0000256" key="3">
    <source>
        <dbReference type="ARBA" id="ARBA00022644"/>
    </source>
</evidence>
<dbReference type="Pfam" id="PF04030">
    <property type="entry name" value="ALO"/>
    <property type="match status" value="1"/>
</dbReference>
<reference evidence="7" key="1">
    <citation type="journal article" date="2019" name="Int. J. Syst. Evol. Microbiol.">
        <title>The Global Catalogue of Microorganisms (GCM) 10K type strain sequencing project: providing services to taxonomists for standard genome sequencing and annotation.</title>
        <authorList>
            <consortium name="The Broad Institute Genomics Platform"/>
            <consortium name="The Broad Institute Genome Sequencing Center for Infectious Disease"/>
            <person name="Wu L."/>
            <person name="Ma J."/>
        </authorList>
    </citation>
    <scope>NUCLEOTIDE SEQUENCE [LARGE SCALE GENOMIC DNA]</scope>
    <source>
        <strain evidence="7">CGMCC 1.12791</strain>
    </source>
</reference>
<sequence>MRGHLWRNWSGLEEAVPRHVATPASVEEVVAAVRRARADGRTVKMTGTGHSFTAIGAPEHTLLRPDGLTGVLAVDREAMTVTARAGTPLKDLNLALERLGLSLHNMGDIAEQTLAGATSTGTHGTGGTAAGLAAQLAGLEIVTGTGEVLRASAAENADVFDLARVGLGALGILTSLTFHVEPLFVLEAHEEPMTWDRGLASFDEMVAEAHHVDLYWFPHTDRMVAKQNVRTDLDPGEQRPPSRAAAWWEDELVSNTLFGGLCRLGERAPALVPGINRVAARALSERRYSDLAHRVLVSPRRVRFREMEYAVPREVGLDVLRECRRVIDASDWRIAFPVEVRTARADDVPLSTAHGRDTLYLAFHVPAGTDHRAYFGGVEPVLRAAGGRPHWGKIHTRTAADLTPAYDRFGDFLALRDRLDPDRVFANDHLRRVLGD</sequence>
<protein>
    <submittedName>
        <fullName evidence="6">FAD-linked oxidoreductase</fullName>
    </submittedName>
</protein>
<dbReference type="Proteomes" id="UP000597341">
    <property type="component" value="Unassembled WGS sequence"/>
</dbReference>
<dbReference type="InterPro" id="IPR016166">
    <property type="entry name" value="FAD-bd_PCMH"/>
</dbReference>
<dbReference type="PROSITE" id="PS00862">
    <property type="entry name" value="OX2_COVAL_FAD"/>
    <property type="match status" value="1"/>
</dbReference>
<keyword evidence="4" id="KW-0560">Oxidoreductase</keyword>
<dbReference type="InterPro" id="IPR016169">
    <property type="entry name" value="FAD-bd_PCMH_sub2"/>
</dbReference>
<dbReference type="InterPro" id="IPR036318">
    <property type="entry name" value="FAD-bd_PCMH-like_sf"/>
</dbReference>
<keyword evidence="7" id="KW-1185">Reference proteome</keyword>
<evidence type="ECO:0000256" key="2">
    <source>
        <dbReference type="ARBA" id="ARBA00005466"/>
    </source>
</evidence>
<dbReference type="SUPFAM" id="SSF56176">
    <property type="entry name" value="FAD-binding/transporter-associated domain-like"/>
    <property type="match status" value="1"/>
</dbReference>
<dbReference type="PANTHER" id="PTHR43762:SF1">
    <property type="entry name" value="D-ARABINONO-1,4-LACTONE OXIDASE"/>
    <property type="match status" value="1"/>
</dbReference>
<name>A0ABQ3HPH3_9ACTN</name>
<dbReference type="Gene3D" id="1.10.45.10">
    <property type="entry name" value="Vanillyl-alcohol Oxidase, Chain A, domain 4"/>
    <property type="match status" value="1"/>
</dbReference>
<dbReference type="NCBIfam" id="TIGR01679">
    <property type="entry name" value="bact_FAD_ox"/>
    <property type="match status" value="1"/>
</dbReference>
<comment type="caution">
    <text evidence="6">The sequence shown here is derived from an EMBL/GenBank/DDBJ whole genome shotgun (WGS) entry which is preliminary data.</text>
</comment>
<evidence type="ECO:0000313" key="7">
    <source>
        <dbReference type="Proteomes" id="UP000597341"/>
    </source>
</evidence>
<dbReference type="PIRSF" id="PIRSF000136">
    <property type="entry name" value="LGO_GLO"/>
    <property type="match status" value="1"/>
</dbReference>
<keyword evidence="3" id="KW-0060">Ascorbate biosynthesis</keyword>
<dbReference type="InterPro" id="IPR006094">
    <property type="entry name" value="Oxid_FAD_bind_N"/>
</dbReference>
<evidence type="ECO:0000313" key="6">
    <source>
        <dbReference type="EMBL" id="GHE19451.1"/>
    </source>
</evidence>
<evidence type="ECO:0000256" key="4">
    <source>
        <dbReference type="ARBA" id="ARBA00023002"/>
    </source>
</evidence>
<dbReference type="PANTHER" id="PTHR43762">
    <property type="entry name" value="L-GULONOLACTONE OXIDASE"/>
    <property type="match status" value="1"/>
</dbReference>
<dbReference type="InterPro" id="IPR007173">
    <property type="entry name" value="ALO_C"/>
</dbReference>
<dbReference type="EMBL" id="BNAD01000026">
    <property type="protein sequence ID" value="GHE19451.1"/>
    <property type="molecule type" value="Genomic_DNA"/>
</dbReference>
<dbReference type="Pfam" id="PF01565">
    <property type="entry name" value="FAD_binding_4"/>
    <property type="match status" value="1"/>
</dbReference>
<organism evidence="6 7">
    <name type="scientific">Nocardioides flavus</name>
    <name type="common">ex Wang et al. 2016</name>
    <dbReference type="NCBI Taxonomy" id="2058780"/>
    <lineage>
        <taxon>Bacteria</taxon>
        <taxon>Bacillati</taxon>
        <taxon>Actinomycetota</taxon>
        <taxon>Actinomycetes</taxon>
        <taxon>Propionibacteriales</taxon>
        <taxon>Nocardioidaceae</taxon>
        <taxon>Nocardioides</taxon>
    </lineage>
</organism>
<gene>
    <name evidence="6" type="ORF">GCM10011376_40610</name>
</gene>
<dbReference type="InterPro" id="IPR016171">
    <property type="entry name" value="Vanillyl_alc_oxidase_C-sub2"/>
</dbReference>
<dbReference type="PROSITE" id="PS51387">
    <property type="entry name" value="FAD_PCMH"/>
    <property type="match status" value="1"/>
</dbReference>
<evidence type="ECO:0000256" key="1">
    <source>
        <dbReference type="ARBA" id="ARBA00005147"/>
    </source>
</evidence>
<accession>A0ABQ3HPH3</accession>
<feature type="domain" description="FAD-binding PCMH-type" evidence="5">
    <location>
        <begin position="13"/>
        <end position="183"/>
    </location>
</feature>
<dbReference type="Gene3D" id="3.30.43.10">
    <property type="entry name" value="Uridine Diphospho-n-acetylenolpyruvylglucosamine Reductase, domain 2"/>
    <property type="match status" value="1"/>
</dbReference>
<evidence type="ECO:0000259" key="5">
    <source>
        <dbReference type="PROSITE" id="PS51387"/>
    </source>
</evidence>
<dbReference type="Gene3D" id="3.30.465.10">
    <property type="match status" value="1"/>
</dbReference>
<proteinExistence type="inferred from homology"/>
<dbReference type="InterPro" id="IPR010031">
    <property type="entry name" value="FAD_lactone_oxidase-like"/>
</dbReference>
<dbReference type="Gene3D" id="3.30.70.2520">
    <property type="match status" value="1"/>
</dbReference>
<dbReference type="InterPro" id="IPR016167">
    <property type="entry name" value="FAD-bd_PCMH_sub1"/>
</dbReference>
<comment type="similarity">
    <text evidence="2">Belongs to the oxygen-dependent FAD-linked oxidoreductase family.</text>
</comment>
<comment type="pathway">
    <text evidence="1">Cofactor biosynthesis; L-ascorbate biosynthesis.</text>
</comment>
<dbReference type="InterPro" id="IPR006093">
    <property type="entry name" value="Oxy_OxRdtase_FAD_BS"/>
</dbReference>